<evidence type="ECO:0000313" key="1">
    <source>
        <dbReference type="EMBL" id="MBF0858834.1"/>
    </source>
</evidence>
<protein>
    <submittedName>
        <fullName evidence="1">Uncharacterized protein</fullName>
    </submittedName>
</protein>
<accession>A0ABR9Y4I1</accession>
<reference evidence="1 2" key="2">
    <citation type="submission" date="2020-11" db="EMBL/GenBank/DDBJ databases">
        <title>Description of novel Gluconobacter species.</title>
        <authorList>
            <person name="Cleenwerck I."/>
            <person name="Cnockaert M."/>
            <person name="Borremans W."/>
            <person name="Wieme A.D."/>
            <person name="De Vuyst L."/>
            <person name="Vandamme P."/>
        </authorList>
    </citation>
    <scope>NUCLEOTIDE SEQUENCE [LARGE SCALE GENOMIC DNA]</scope>
    <source>
        <strain evidence="1 2">LMG 31484</strain>
    </source>
</reference>
<dbReference type="RefSeq" id="WP_194259527.1">
    <property type="nucleotide sequence ID" value="NZ_JABCQG010000006.1"/>
</dbReference>
<proteinExistence type="predicted"/>
<evidence type="ECO:0000313" key="2">
    <source>
        <dbReference type="Proteomes" id="UP000623107"/>
    </source>
</evidence>
<sequence length="219" mass="25825">MIELFNLGASLSNPKPLPYKLEDRHQFSPDEADFDRVKNHSQLRFICLKGYQNRIDEVAWLDIMSGDPKYLRDFVRNHLFLSEFHWPWMEDVVADFDNKGERPKLWKSYGVDKQVQVPVDVFFRAWVGQATMMTRAISDMRNFRSILEFDSNARFIARLPCDGASLMEQELCHERNERLMQAVIEDDLDGYLSGYPLDYCTVDYFSERQAKRLLDLKAH</sequence>
<dbReference type="Proteomes" id="UP000623107">
    <property type="component" value="Unassembled WGS sequence"/>
</dbReference>
<keyword evidence="2" id="KW-1185">Reference proteome</keyword>
<comment type="caution">
    <text evidence="1">The sequence shown here is derived from an EMBL/GenBank/DDBJ whole genome shotgun (WGS) entry which is preliminary data.</text>
</comment>
<reference evidence="2" key="1">
    <citation type="submission" date="2020-04" db="EMBL/GenBank/DDBJ databases">
        <title>Description of novel Gluconacetobacter.</title>
        <authorList>
            <person name="Sombolestani A."/>
        </authorList>
    </citation>
    <scope>NUCLEOTIDE SEQUENCE [LARGE SCALE GENOMIC DNA]</scope>
    <source>
        <strain evidence="2">LMG 31484</strain>
    </source>
</reference>
<organism evidence="1 2">
    <name type="scientific">Gluconobacter vitians</name>
    <dbReference type="NCBI Taxonomy" id="2728102"/>
    <lineage>
        <taxon>Bacteria</taxon>
        <taxon>Pseudomonadati</taxon>
        <taxon>Pseudomonadota</taxon>
        <taxon>Alphaproteobacteria</taxon>
        <taxon>Acetobacterales</taxon>
        <taxon>Acetobacteraceae</taxon>
        <taxon>Gluconobacter</taxon>
    </lineage>
</organism>
<name>A0ABR9Y4I1_9PROT</name>
<gene>
    <name evidence="1" type="ORF">HKD24_06350</name>
</gene>
<dbReference type="EMBL" id="JABCQG010000006">
    <property type="protein sequence ID" value="MBF0858834.1"/>
    <property type="molecule type" value="Genomic_DNA"/>
</dbReference>